<evidence type="ECO:0000313" key="3">
    <source>
        <dbReference type="Proteomes" id="UP000242881"/>
    </source>
</evidence>
<feature type="transmembrane region" description="Helical" evidence="1">
    <location>
        <begin position="57"/>
        <end position="75"/>
    </location>
</feature>
<accession>A0A2J6WM60</accession>
<dbReference type="AlphaFoldDB" id="A0A2J6WM60"/>
<feature type="transmembrane region" description="Helical" evidence="1">
    <location>
        <begin position="153"/>
        <end position="172"/>
    </location>
</feature>
<feature type="transmembrane region" description="Helical" evidence="1">
    <location>
        <begin position="87"/>
        <end position="107"/>
    </location>
</feature>
<keyword evidence="1" id="KW-0472">Membrane</keyword>
<proteinExistence type="predicted"/>
<dbReference type="Proteomes" id="UP000242881">
    <property type="component" value="Unassembled WGS sequence"/>
</dbReference>
<evidence type="ECO:0000256" key="1">
    <source>
        <dbReference type="SAM" id="Phobius"/>
    </source>
</evidence>
<dbReference type="EMBL" id="PNIN01000041">
    <property type="protein sequence ID" value="PMP71458.1"/>
    <property type="molecule type" value="Genomic_DNA"/>
</dbReference>
<gene>
    <name evidence="2" type="ORF">C0187_04210</name>
</gene>
<protein>
    <recommendedName>
        <fullName evidence="4">Membrane-bound metal-dependent hydrolase</fullName>
    </recommendedName>
</protein>
<dbReference type="PANTHER" id="PTHR40031">
    <property type="entry name" value="HYPOTHETICAL MEMBRANE SPANNING PROTEIN"/>
    <property type="match status" value="1"/>
</dbReference>
<dbReference type="Pfam" id="PF04307">
    <property type="entry name" value="YdjM"/>
    <property type="match status" value="1"/>
</dbReference>
<evidence type="ECO:0008006" key="4">
    <source>
        <dbReference type="Google" id="ProtNLM"/>
    </source>
</evidence>
<dbReference type="InterPro" id="IPR053170">
    <property type="entry name" value="Transcription_regulator"/>
</dbReference>
<comment type="caution">
    <text evidence="2">The sequence shown here is derived from an EMBL/GenBank/DDBJ whole genome shotgun (WGS) entry which is preliminary data.</text>
</comment>
<dbReference type="InterPro" id="IPR007404">
    <property type="entry name" value="YdjM-like"/>
</dbReference>
<dbReference type="PANTHER" id="PTHR40031:SF1">
    <property type="entry name" value="MEMBRANE-BOUND METAL-DEPENDENT HYDROLASE"/>
    <property type="match status" value="1"/>
</dbReference>
<feature type="transmembrane region" description="Helical" evidence="1">
    <location>
        <begin position="119"/>
        <end position="141"/>
    </location>
</feature>
<name>A0A2J6WM60_9BACT</name>
<keyword evidence="1" id="KW-1133">Transmembrane helix</keyword>
<keyword evidence="1" id="KW-0812">Transmembrane</keyword>
<organism evidence="2 3">
    <name type="scientific">Calditerrivibrio nitroreducens</name>
    <dbReference type="NCBI Taxonomy" id="477976"/>
    <lineage>
        <taxon>Bacteria</taxon>
        <taxon>Pseudomonadati</taxon>
        <taxon>Deferribacterota</taxon>
        <taxon>Deferribacteres</taxon>
        <taxon>Deferribacterales</taxon>
        <taxon>Calditerrivibrionaceae</taxon>
    </lineage>
</organism>
<sequence>MDPVTHFCSGIVAKNFLTKKRDITTTIIFGLVSMSPDIDNFIGISGNPFLYLLHHRGFTHSFLGGFILAYILYLISKMIKYSDDKLLINFYILILIHILLDVFTNYGTQVFLPFGNSRVGLNAIFIIDPIYLIILIILYFATKRRVNTIFSSYPIIFTFILIFTYPVMTLLIKTTYEFKLKGNNQNIIVTTAPFSPIFWKIIEDKGDNYVMYLSYKPDEKLIYKKPDKNLYEILDKEENLQIFKWFLKYPYVNIKKETNKTIYEIADLRFEFPFRQNPFILKIIVENDNVTYIFMNYHKNLSYI</sequence>
<reference evidence="2 3" key="1">
    <citation type="submission" date="2018-01" db="EMBL/GenBank/DDBJ databases">
        <title>Metagenomic assembled genomes from two thermal pools in the Uzon Caldera, Kamchatka, Russia.</title>
        <authorList>
            <person name="Wilkins L."/>
            <person name="Ettinger C."/>
        </authorList>
    </citation>
    <scope>NUCLEOTIDE SEQUENCE [LARGE SCALE GENOMIC DNA]</scope>
    <source>
        <strain evidence="2">ZAV-05</strain>
    </source>
</reference>
<evidence type="ECO:0000313" key="2">
    <source>
        <dbReference type="EMBL" id="PMP71458.1"/>
    </source>
</evidence>